<dbReference type="Pfam" id="PF18989">
    <property type="entry name" value="DUF5722"/>
    <property type="match status" value="1"/>
</dbReference>
<feature type="domain" description="DUF5722" evidence="1">
    <location>
        <begin position="26"/>
        <end position="427"/>
    </location>
</feature>
<dbReference type="SUPFAM" id="SSF51445">
    <property type="entry name" value="(Trans)glycosidases"/>
    <property type="match status" value="1"/>
</dbReference>
<comment type="caution">
    <text evidence="2">The sequence shown here is derived from an EMBL/GenBank/DDBJ whole genome shotgun (WGS) entry which is preliminary data.</text>
</comment>
<keyword evidence="3" id="KW-1185">Reference proteome</keyword>
<accession>A0A5C5YT62</accession>
<evidence type="ECO:0000313" key="3">
    <source>
        <dbReference type="Proteomes" id="UP000318478"/>
    </source>
</evidence>
<protein>
    <recommendedName>
        <fullName evidence="1">DUF5722 domain-containing protein</fullName>
    </recommendedName>
</protein>
<dbReference type="InterPro" id="IPR017853">
    <property type="entry name" value="GH"/>
</dbReference>
<proteinExistence type="predicted"/>
<dbReference type="Proteomes" id="UP000318478">
    <property type="component" value="Unassembled WGS sequence"/>
</dbReference>
<evidence type="ECO:0000313" key="2">
    <source>
        <dbReference type="EMBL" id="TWT78169.1"/>
    </source>
</evidence>
<sequence length="430" mass="47324">MGILASGCLVSAAAQADPGLAASDQFPEVDSKKGLQVELADDAIALGVRHAAINVDLSRLIAPAAAPGAGDRYLQREHGGRSFAWRTDYLHALEGTIRQLHDGGALVYVILLTYEQPDPRVNQIMLHPDYDPTAPNHLGAWNFRTDDGRAWLAATLDLLAERWSGGEESSGEVAGYIVSNEVNSHWYWHNQGRAGLQQVVADYADAVRLVHTAVRRHAAWPRVYLSLDHHWGIAYPAGGADQCLAGKDFVDAFARCVKQAPGGDFDWHVAYHPYPENLFEPRFWQDKSATAAPDTPRITFKNLEVLTTYLERPELLHDGRPRRVILSEQGFHSPPGEEGETLQAAAYCYAYAKVDRLAGVDAFILHRHIDHPHEGGLNLGLRRRTPGAADSHPKKKIYDCFRAAGTPEWEAASAFALPVVGLESWDEAGR</sequence>
<organism evidence="2 3">
    <name type="scientific">Posidoniimonas polymericola</name>
    <dbReference type="NCBI Taxonomy" id="2528002"/>
    <lineage>
        <taxon>Bacteria</taxon>
        <taxon>Pseudomonadati</taxon>
        <taxon>Planctomycetota</taxon>
        <taxon>Planctomycetia</taxon>
        <taxon>Pirellulales</taxon>
        <taxon>Lacipirellulaceae</taxon>
        <taxon>Posidoniimonas</taxon>
    </lineage>
</organism>
<gene>
    <name evidence="2" type="ORF">Pla123a_09590</name>
</gene>
<name>A0A5C5YT62_9BACT</name>
<dbReference type="InterPro" id="IPR043780">
    <property type="entry name" value="DUF5722"/>
</dbReference>
<reference evidence="2 3" key="1">
    <citation type="submission" date="2019-02" db="EMBL/GenBank/DDBJ databases">
        <title>Deep-cultivation of Planctomycetes and their phenomic and genomic characterization uncovers novel biology.</title>
        <authorList>
            <person name="Wiegand S."/>
            <person name="Jogler M."/>
            <person name="Boedeker C."/>
            <person name="Pinto D."/>
            <person name="Vollmers J."/>
            <person name="Rivas-Marin E."/>
            <person name="Kohn T."/>
            <person name="Peeters S.H."/>
            <person name="Heuer A."/>
            <person name="Rast P."/>
            <person name="Oberbeckmann S."/>
            <person name="Bunk B."/>
            <person name="Jeske O."/>
            <person name="Meyerdierks A."/>
            <person name="Storesund J.E."/>
            <person name="Kallscheuer N."/>
            <person name="Luecker S."/>
            <person name="Lage O.M."/>
            <person name="Pohl T."/>
            <person name="Merkel B.J."/>
            <person name="Hornburger P."/>
            <person name="Mueller R.-W."/>
            <person name="Bruemmer F."/>
            <person name="Labrenz M."/>
            <person name="Spormann A.M."/>
            <person name="Op Den Camp H."/>
            <person name="Overmann J."/>
            <person name="Amann R."/>
            <person name="Jetten M.S.M."/>
            <person name="Mascher T."/>
            <person name="Medema M.H."/>
            <person name="Devos D.P."/>
            <person name="Kaster A.-K."/>
            <person name="Ovreas L."/>
            <person name="Rohde M."/>
            <person name="Galperin M.Y."/>
            <person name="Jogler C."/>
        </authorList>
    </citation>
    <scope>NUCLEOTIDE SEQUENCE [LARGE SCALE GENOMIC DNA]</scope>
    <source>
        <strain evidence="2 3">Pla123a</strain>
    </source>
</reference>
<evidence type="ECO:0000259" key="1">
    <source>
        <dbReference type="Pfam" id="PF18989"/>
    </source>
</evidence>
<dbReference type="Gene3D" id="3.20.20.80">
    <property type="entry name" value="Glycosidases"/>
    <property type="match status" value="1"/>
</dbReference>
<dbReference type="EMBL" id="SJPO01000002">
    <property type="protein sequence ID" value="TWT78169.1"/>
    <property type="molecule type" value="Genomic_DNA"/>
</dbReference>
<dbReference type="AlphaFoldDB" id="A0A5C5YT62"/>